<organism evidence="2 3">
    <name type="scientific">Candidatus Sulfuritelmatomonas gaucii</name>
    <dbReference type="NCBI Taxonomy" id="2043161"/>
    <lineage>
        <taxon>Bacteria</taxon>
        <taxon>Pseudomonadati</taxon>
        <taxon>Acidobacteriota</taxon>
        <taxon>Terriglobia</taxon>
        <taxon>Terriglobales</taxon>
        <taxon>Acidobacteriaceae</taxon>
        <taxon>Candidatus Sulfuritelmatomonas</taxon>
    </lineage>
</organism>
<dbReference type="PANTHER" id="PTHR47163">
    <property type="entry name" value="DDE_TNP_IS1595 DOMAIN-CONTAINING PROTEIN"/>
    <property type="match status" value="1"/>
</dbReference>
<evidence type="ECO:0000313" key="2">
    <source>
        <dbReference type="EMBL" id="SPE29636.1"/>
    </source>
</evidence>
<evidence type="ECO:0000259" key="1">
    <source>
        <dbReference type="SMART" id="SM01126"/>
    </source>
</evidence>
<gene>
    <name evidence="2" type="ORF">SBA5_700018</name>
</gene>
<sequence length="251" mass="28890">MEDSPIPLNKWLTTMWLVTNCKNGISSYEIARDVKVTQKSAWFMLHRIRLAMQDENFGSKLRGEVEADETFIGGKARNMHKSVYERRITGQGQSFRDKTVVMGILERGGTIRTQVIADRQKHTLQPIVRKHVEQGSALYTDEMGGYKGLDKDYVHQIIDHANKYVDGRIHTNGLENFWSLLKRGLSGTYVAVEPFHLFRYLDEQVFRYTNRATREKKITDSDRFDKVVRQIVGKRLTFAELTGKVGAAEAF</sequence>
<reference evidence="3" key="1">
    <citation type="submission" date="2018-02" db="EMBL/GenBank/DDBJ databases">
        <authorList>
            <person name="Hausmann B."/>
        </authorList>
    </citation>
    <scope>NUCLEOTIDE SEQUENCE [LARGE SCALE GENOMIC DNA]</scope>
    <source>
        <strain evidence="3">Peat soil MAG SbA5</strain>
    </source>
</reference>
<protein>
    <submittedName>
        <fullName evidence="2">Transposase</fullName>
    </submittedName>
</protein>
<dbReference type="Pfam" id="PF12762">
    <property type="entry name" value="DDE_Tnp_IS1595"/>
    <property type="match status" value="1"/>
</dbReference>
<dbReference type="InterPro" id="IPR053164">
    <property type="entry name" value="IS1016-like_transposase"/>
</dbReference>
<proteinExistence type="predicted"/>
<dbReference type="AlphaFoldDB" id="A0A2N9M2B6"/>
<dbReference type="NCBIfam" id="NF033547">
    <property type="entry name" value="transpos_IS1595"/>
    <property type="match status" value="1"/>
</dbReference>
<name>A0A2N9M2B6_9BACT</name>
<dbReference type="EMBL" id="OKRB01000131">
    <property type="protein sequence ID" value="SPE29636.1"/>
    <property type="molecule type" value="Genomic_DNA"/>
</dbReference>
<accession>A0A2N9M2B6</accession>
<evidence type="ECO:0000313" key="3">
    <source>
        <dbReference type="Proteomes" id="UP000239735"/>
    </source>
</evidence>
<dbReference type="SMART" id="SM01126">
    <property type="entry name" value="DDE_Tnp_IS1595"/>
    <property type="match status" value="1"/>
</dbReference>
<dbReference type="PANTHER" id="PTHR47163:SF2">
    <property type="entry name" value="SI:DKEY-17M8.2"/>
    <property type="match status" value="1"/>
</dbReference>
<dbReference type="Proteomes" id="UP000239735">
    <property type="component" value="Unassembled WGS sequence"/>
</dbReference>
<feature type="domain" description="ISXO2-like transposase" evidence="1">
    <location>
        <begin position="60"/>
        <end position="209"/>
    </location>
</feature>
<dbReference type="InterPro" id="IPR024445">
    <property type="entry name" value="Tnp_ISXO2-like"/>
</dbReference>